<sequence length="297" mass="34358">MLLRDFYRKELTKAYLKHRQSLPNPNGPNATREALDRTRKNELWNLTGTMSVGLNHFWDTFYNSVIDRDNHVGPSRLDDALGILATRDMSVQKAAFYVDWDGPVGPKEGLLVKDLDAIMNCQVPEMMRKFDAELDDLNEPFDKIYEDDLNIPKYTGSVIHSKKEVGNLQKGNELSVNPRSRPLDKVFYDVDMPSFTGPLPKSQQWSTAVLPEDRLRFYFQSRIDQDWDMTEEEANTLLSRKAFREQHPKGFLKFMMKDYSSTKNLGFSNQYVEDGRSGPSSEQEEEGLRRRNVERSG</sequence>
<accession>A0A1I7Y9N3</accession>
<protein>
    <submittedName>
        <fullName evidence="3">Mitochondrial import inner membrane translocase subunit TIM50</fullName>
    </submittedName>
</protein>
<reference evidence="3" key="1">
    <citation type="submission" date="2016-11" db="UniProtKB">
        <authorList>
            <consortium name="WormBaseParasite"/>
        </authorList>
    </citation>
    <scope>IDENTIFICATION</scope>
</reference>
<evidence type="ECO:0000313" key="3">
    <source>
        <dbReference type="WBParaSite" id="L893_g13897.t1"/>
    </source>
</evidence>
<proteinExistence type="predicted"/>
<dbReference type="Proteomes" id="UP000095287">
    <property type="component" value="Unplaced"/>
</dbReference>
<evidence type="ECO:0000313" key="2">
    <source>
        <dbReference type="Proteomes" id="UP000095287"/>
    </source>
</evidence>
<keyword evidence="2" id="KW-1185">Reference proteome</keyword>
<feature type="region of interest" description="Disordered" evidence="1">
    <location>
        <begin position="268"/>
        <end position="297"/>
    </location>
</feature>
<organism evidence="2 3">
    <name type="scientific">Steinernema glaseri</name>
    <dbReference type="NCBI Taxonomy" id="37863"/>
    <lineage>
        <taxon>Eukaryota</taxon>
        <taxon>Metazoa</taxon>
        <taxon>Ecdysozoa</taxon>
        <taxon>Nematoda</taxon>
        <taxon>Chromadorea</taxon>
        <taxon>Rhabditida</taxon>
        <taxon>Tylenchina</taxon>
        <taxon>Panagrolaimomorpha</taxon>
        <taxon>Strongyloidoidea</taxon>
        <taxon>Steinernematidae</taxon>
        <taxon>Steinernema</taxon>
    </lineage>
</organism>
<evidence type="ECO:0000256" key="1">
    <source>
        <dbReference type="SAM" id="MobiDB-lite"/>
    </source>
</evidence>
<dbReference type="AlphaFoldDB" id="A0A1I7Y9N3"/>
<name>A0A1I7Y9N3_9BILA</name>
<dbReference type="WBParaSite" id="L893_g13897.t1">
    <property type="protein sequence ID" value="L893_g13897.t1"/>
    <property type="gene ID" value="L893_g13897"/>
</dbReference>
<feature type="compositionally biased region" description="Basic and acidic residues" evidence="1">
    <location>
        <begin position="286"/>
        <end position="297"/>
    </location>
</feature>